<keyword evidence="8" id="KW-0687">Ribonucleoprotein</keyword>
<name>A0AAN8RY26_POLSC</name>
<evidence type="ECO:0000256" key="7">
    <source>
        <dbReference type="ARBA" id="ARBA00023242"/>
    </source>
</evidence>
<dbReference type="EMBL" id="JAWJWE010000008">
    <property type="protein sequence ID" value="KAK6631693.1"/>
    <property type="molecule type" value="Genomic_DNA"/>
</dbReference>
<evidence type="ECO:0000256" key="2">
    <source>
        <dbReference type="ARBA" id="ARBA00004173"/>
    </source>
</evidence>
<keyword evidence="5 14" id="KW-0175">Coiled coil</keyword>
<keyword evidence="9" id="KW-0131">Cell cycle</keyword>
<comment type="function">
    <text evidence="13">Acts as a negative regulator of G1 to S cell cycle phase progression by inhibiting cyclin-dependent kinases. Inhibitory effects are additive with GADD45 proteins but also occur in the absence of GADD45 proteins. Acts as a repressor of the orphan nuclear receptor NR4A1 by inhibiting AB domain-mediated transcriptional activity. May be involved in the hormone-mediated regulation of NR4A1 transcriptional activity. May play a role in mitochondrial protein synthesis.</text>
</comment>
<gene>
    <name evidence="16" type="ORF">RUM43_013757</name>
</gene>
<comment type="subcellular location">
    <subcellularLocation>
        <location evidence="2">Mitochondrion</location>
    </subcellularLocation>
    <subcellularLocation>
        <location evidence="1">Nucleus</location>
    </subcellularLocation>
</comment>
<evidence type="ECO:0000256" key="8">
    <source>
        <dbReference type="ARBA" id="ARBA00023274"/>
    </source>
</evidence>
<evidence type="ECO:0000313" key="17">
    <source>
        <dbReference type="Proteomes" id="UP001372834"/>
    </source>
</evidence>
<evidence type="ECO:0000256" key="15">
    <source>
        <dbReference type="SAM" id="MobiDB-lite"/>
    </source>
</evidence>
<proteinExistence type="inferred from homology"/>
<dbReference type="GO" id="GO:0005840">
    <property type="term" value="C:ribosome"/>
    <property type="evidence" value="ECO:0007669"/>
    <property type="project" value="UniProtKB-KW"/>
</dbReference>
<dbReference type="Pfam" id="PF10147">
    <property type="entry name" value="CR6_interact"/>
    <property type="match status" value="1"/>
</dbReference>
<dbReference type="InterPro" id="IPR018472">
    <property type="entry name" value="Ribosomal_mL64"/>
</dbReference>
<dbReference type="AlphaFoldDB" id="A0AAN8RY26"/>
<evidence type="ECO:0000256" key="13">
    <source>
        <dbReference type="ARBA" id="ARBA00060144"/>
    </source>
</evidence>
<evidence type="ECO:0000256" key="10">
    <source>
        <dbReference type="ARBA" id="ARBA00030700"/>
    </source>
</evidence>
<evidence type="ECO:0000256" key="5">
    <source>
        <dbReference type="ARBA" id="ARBA00023054"/>
    </source>
</evidence>
<dbReference type="Proteomes" id="UP001372834">
    <property type="component" value="Unassembled WGS sequence"/>
</dbReference>
<dbReference type="InterPro" id="IPR043035">
    <property type="entry name" value="Ribosomal_mL64_sf"/>
</dbReference>
<evidence type="ECO:0000256" key="9">
    <source>
        <dbReference type="ARBA" id="ARBA00023306"/>
    </source>
</evidence>
<dbReference type="PANTHER" id="PTHR31761">
    <property type="entry name" value="GROWTH ARREST AND DNA DAMAGE-INDUCIBLE PROTEINS-INTERACTING PROTEIN 1 GADD45GIP1"/>
    <property type="match status" value="1"/>
</dbReference>
<keyword evidence="6" id="KW-0496">Mitochondrion</keyword>
<evidence type="ECO:0000313" key="16">
    <source>
        <dbReference type="EMBL" id="KAK6631693.1"/>
    </source>
</evidence>
<dbReference type="GO" id="GO:1990904">
    <property type="term" value="C:ribonucleoprotein complex"/>
    <property type="evidence" value="ECO:0007669"/>
    <property type="project" value="UniProtKB-KW"/>
</dbReference>
<evidence type="ECO:0000256" key="6">
    <source>
        <dbReference type="ARBA" id="ARBA00023128"/>
    </source>
</evidence>
<organism evidence="16 17">
    <name type="scientific">Polyplax serrata</name>
    <name type="common">Common mouse louse</name>
    <dbReference type="NCBI Taxonomy" id="468196"/>
    <lineage>
        <taxon>Eukaryota</taxon>
        <taxon>Metazoa</taxon>
        <taxon>Ecdysozoa</taxon>
        <taxon>Arthropoda</taxon>
        <taxon>Hexapoda</taxon>
        <taxon>Insecta</taxon>
        <taxon>Pterygota</taxon>
        <taxon>Neoptera</taxon>
        <taxon>Paraneoptera</taxon>
        <taxon>Psocodea</taxon>
        <taxon>Troctomorpha</taxon>
        <taxon>Phthiraptera</taxon>
        <taxon>Anoplura</taxon>
        <taxon>Polyplacidae</taxon>
        <taxon>Polyplax</taxon>
    </lineage>
</organism>
<feature type="region of interest" description="Disordered" evidence="15">
    <location>
        <begin position="222"/>
        <end position="259"/>
    </location>
</feature>
<protein>
    <recommendedName>
        <fullName evidence="11">Large ribosomal subunit protein mL64</fullName>
    </recommendedName>
    <alternativeName>
        <fullName evidence="10">39S ribosomal protein L59, mitochondrial</fullName>
    </alternativeName>
    <alternativeName>
        <fullName evidence="12">Growth arrest and DNA damage-inducible proteins-interacting protein 1</fullName>
    </alternativeName>
</protein>
<reference evidence="16 17" key="1">
    <citation type="submission" date="2023-10" db="EMBL/GenBank/DDBJ databases">
        <title>Genomes of two closely related lineages of the louse Polyplax serrata with different host specificities.</title>
        <authorList>
            <person name="Martinu J."/>
            <person name="Tarabai H."/>
            <person name="Stefka J."/>
            <person name="Hypsa V."/>
        </authorList>
    </citation>
    <scope>NUCLEOTIDE SEQUENCE [LARGE SCALE GENOMIC DNA]</scope>
    <source>
        <strain evidence="16">HR10_N</strain>
    </source>
</reference>
<dbReference type="GO" id="GO:0005634">
    <property type="term" value="C:nucleus"/>
    <property type="evidence" value="ECO:0007669"/>
    <property type="project" value="UniProtKB-SubCell"/>
</dbReference>
<comment type="similarity">
    <text evidence="3">Belongs to the mitochondrion-specific ribosomal protein mL64 family.</text>
</comment>
<evidence type="ECO:0000256" key="4">
    <source>
        <dbReference type="ARBA" id="ARBA00022980"/>
    </source>
</evidence>
<keyword evidence="7" id="KW-0539">Nucleus</keyword>
<evidence type="ECO:0000256" key="11">
    <source>
        <dbReference type="ARBA" id="ARBA00035184"/>
    </source>
</evidence>
<dbReference type="Gene3D" id="6.10.280.120">
    <property type="entry name" value="Growth arrest and DNA-damage-inducible proteins-interacting protein 1"/>
    <property type="match status" value="1"/>
</dbReference>
<dbReference type="GO" id="GO:0005739">
    <property type="term" value="C:mitochondrion"/>
    <property type="evidence" value="ECO:0007669"/>
    <property type="project" value="UniProtKB-SubCell"/>
</dbReference>
<evidence type="ECO:0000256" key="12">
    <source>
        <dbReference type="ARBA" id="ARBA00035485"/>
    </source>
</evidence>
<evidence type="ECO:0000256" key="1">
    <source>
        <dbReference type="ARBA" id="ARBA00004123"/>
    </source>
</evidence>
<comment type="caution">
    <text evidence="16">The sequence shown here is derived from an EMBL/GenBank/DDBJ whole genome shotgun (WGS) entry which is preliminary data.</text>
</comment>
<evidence type="ECO:0000256" key="3">
    <source>
        <dbReference type="ARBA" id="ARBA00005421"/>
    </source>
</evidence>
<feature type="coiled-coil region" evidence="14">
    <location>
        <begin position="138"/>
        <end position="169"/>
    </location>
</feature>
<evidence type="ECO:0000256" key="14">
    <source>
        <dbReference type="SAM" id="Coils"/>
    </source>
</evidence>
<keyword evidence="4" id="KW-0689">Ribosomal protein</keyword>
<accession>A0AAN8RY26</accession>
<sequence>MINLGLISTARYIASQRIINWNRQLTTTQAKAQNVENFKFDDVENDDEEKALREAEIKAKQNKSKLFEHDYRKQNDKKPYAEPVAEHHETLRYRRRSYGKYGADSNVDPSILWPSKVELDAIKEYEAILQPLTFHQLVKKARDKREQAEAELRKEEEEILAKLKTVKKEIAEFHKRVAIKNQKALEVVERKNRLIEEVRSHFGYNIDIRDERFKELFEKKQKEERKQMKAMKQEKLKQKQSTQETEETDDSSNKKLEEN</sequence>
<dbReference type="PANTHER" id="PTHR31761:SF1">
    <property type="entry name" value="LARGE RIBOSOMAL SUBUNIT PROTEIN ML64"/>
    <property type="match status" value="1"/>
</dbReference>
<feature type="compositionally biased region" description="Basic and acidic residues" evidence="15">
    <location>
        <begin position="222"/>
        <end position="237"/>
    </location>
</feature>